<dbReference type="GO" id="GO:0003677">
    <property type="term" value="F:DNA binding"/>
    <property type="evidence" value="ECO:0007669"/>
    <property type="project" value="UniProtKB-UniRule"/>
</dbReference>
<comment type="caution">
    <text evidence="6">The sequence shown here is derived from an EMBL/GenBank/DDBJ whole genome shotgun (WGS) entry which is preliminary data.</text>
</comment>
<feature type="DNA-binding region" description="H-T-H motif" evidence="4">
    <location>
        <begin position="37"/>
        <end position="56"/>
    </location>
</feature>
<dbReference type="RefSeq" id="WP_036568761.1">
    <property type="nucleotide sequence ID" value="NZ_JBEYGQ010000006.1"/>
</dbReference>
<sequence>MPRITAATLADHQANQRRAVLDAAREILAEVGGDALSLSRVAARVGLARSSLYQYFDSRQGLLDALVEDLFPRWSRMVAGEMGKEESPALRVLAYAKANLRLVADGEHVVAGALAAASPGAEFAERSRVMHEQLAAPLTEALEALGVPDPQATAELVNAVVHKASRMIETGTAEAEASARVEEILRPFLLEQENRHSS</sequence>
<evidence type="ECO:0000256" key="4">
    <source>
        <dbReference type="PROSITE-ProRule" id="PRU00335"/>
    </source>
</evidence>
<reference evidence="6 7" key="1">
    <citation type="journal article" date="2019" name="Nat. Commun.">
        <title>The antimicrobial potential of Streptomyces from insect microbiomes.</title>
        <authorList>
            <person name="Chevrette M.G."/>
            <person name="Carlson C.M."/>
            <person name="Ortega H.E."/>
            <person name="Thomas C."/>
            <person name="Ananiev G.E."/>
            <person name="Barns K.J."/>
            <person name="Book A.J."/>
            <person name="Cagnazzo J."/>
            <person name="Carlos C."/>
            <person name="Flanigan W."/>
            <person name="Grubbs K.J."/>
            <person name="Horn H.A."/>
            <person name="Hoffmann F.M."/>
            <person name="Klassen J.L."/>
            <person name="Knack J.J."/>
            <person name="Lewin G.R."/>
            <person name="McDonald B.R."/>
            <person name="Muller L."/>
            <person name="Melo W.G.P."/>
            <person name="Pinto-Tomas A.A."/>
            <person name="Schmitz A."/>
            <person name="Wendt-Pienkowski E."/>
            <person name="Wildman S."/>
            <person name="Zhao M."/>
            <person name="Zhang F."/>
            <person name="Bugni T.S."/>
            <person name="Andes D.R."/>
            <person name="Pupo M.T."/>
            <person name="Currie C.R."/>
        </authorList>
    </citation>
    <scope>NUCLEOTIDE SEQUENCE [LARGE SCALE GENOMIC DNA]</scope>
    <source>
        <strain evidence="6 7">SID5840</strain>
    </source>
</reference>
<organism evidence="6 7">
    <name type="scientific">Nocardiopsis alba</name>
    <dbReference type="NCBI Taxonomy" id="53437"/>
    <lineage>
        <taxon>Bacteria</taxon>
        <taxon>Bacillati</taxon>
        <taxon>Actinomycetota</taxon>
        <taxon>Actinomycetes</taxon>
        <taxon>Streptosporangiales</taxon>
        <taxon>Nocardiopsidaceae</taxon>
        <taxon>Nocardiopsis</taxon>
    </lineage>
</organism>
<dbReference type="EMBL" id="WWHY01000001">
    <property type="protein sequence ID" value="MYR35503.1"/>
    <property type="molecule type" value="Genomic_DNA"/>
</dbReference>
<dbReference type="AlphaFoldDB" id="A0A7K2J002"/>
<evidence type="ECO:0000313" key="7">
    <source>
        <dbReference type="Proteomes" id="UP000467124"/>
    </source>
</evidence>
<dbReference type="PANTHER" id="PTHR47506:SF1">
    <property type="entry name" value="HTH-TYPE TRANSCRIPTIONAL REGULATOR YJDC"/>
    <property type="match status" value="1"/>
</dbReference>
<evidence type="ECO:0000313" key="6">
    <source>
        <dbReference type="EMBL" id="MYR35503.1"/>
    </source>
</evidence>
<keyword evidence="1" id="KW-0805">Transcription regulation</keyword>
<dbReference type="Proteomes" id="UP000467124">
    <property type="component" value="Unassembled WGS sequence"/>
</dbReference>
<accession>A0A7K2J002</accession>
<dbReference type="InterPro" id="IPR001647">
    <property type="entry name" value="HTH_TetR"/>
</dbReference>
<evidence type="ECO:0000256" key="3">
    <source>
        <dbReference type="ARBA" id="ARBA00023163"/>
    </source>
</evidence>
<protein>
    <submittedName>
        <fullName evidence="6">TetR family transcriptional regulator</fullName>
    </submittedName>
</protein>
<evidence type="ECO:0000256" key="1">
    <source>
        <dbReference type="ARBA" id="ARBA00023015"/>
    </source>
</evidence>
<feature type="domain" description="HTH tetR-type" evidence="5">
    <location>
        <begin position="14"/>
        <end position="74"/>
    </location>
</feature>
<dbReference type="Gene3D" id="1.10.357.10">
    <property type="entry name" value="Tetracycline Repressor, domain 2"/>
    <property type="match status" value="1"/>
</dbReference>
<evidence type="ECO:0000259" key="5">
    <source>
        <dbReference type="PROSITE" id="PS50977"/>
    </source>
</evidence>
<keyword evidence="3" id="KW-0804">Transcription</keyword>
<keyword evidence="2 4" id="KW-0238">DNA-binding</keyword>
<name>A0A7K2J002_9ACTN</name>
<dbReference type="PRINTS" id="PR00455">
    <property type="entry name" value="HTHTETR"/>
</dbReference>
<gene>
    <name evidence="6" type="ORF">GTW20_25380</name>
</gene>
<proteinExistence type="predicted"/>
<dbReference type="InterPro" id="IPR009057">
    <property type="entry name" value="Homeodomain-like_sf"/>
</dbReference>
<dbReference type="Pfam" id="PF00440">
    <property type="entry name" value="TetR_N"/>
    <property type="match status" value="1"/>
</dbReference>
<evidence type="ECO:0000256" key="2">
    <source>
        <dbReference type="ARBA" id="ARBA00023125"/>
    </source>
</evidence>
<dbReference type="PANTHER" id="PTHR47506">
    <property type="entry name" value="TRANSCRIPTIONAL REGULATORY PROTEIN"/>
    <property type="match status" value="1"/>
</dbReference>
<dbReference type="PROSITE" id="PS50977">
    <property type="entry name" value="HTH_TETR_2"/>
    <property type="match status" value="1"/>
</dbReference>
<dbReference type="SUPFAM" id="SSF46689">
    <property type="entry name" value="Homeodomain-like"/>
    <property type="match status" value="1"/>
</dbReference>